<evidence type="ECO:0000313" key="11">
    <source>
        <dbReference type="Proteomes" id="UP001153050"/>
    </source>
</evidence>
<evidence type="ECO:0008006" key="12">
    <source>
        <dbReference type="Google" id="ProtNLM"/>
    </source>
</evidence>
<proteinExistence type="inferred from homology"/>
<evidence type="ECO:0000256" key="5">
    <source>
        <dbReference type="ARBA" id="ARBA00022970"/>
    </source>
</evidence>
<feature type="transmembrane region" description="Helical" evidence="9">
    <location>
        <begin position="65"/>
        <end position="83"/>
    </location>
</feature>
<evidence type="ECO:0000256" key="3">
    <source>
        <dbReference type="ARBA" id="ARBA00022475"/>
    </source>
</evidence>
<sequence length="288" mass="30026">MQFLVETVLNSAMASASTALVVVGLALIFGVMRIENFAHGELYMVGAYATWLFGTSFGAGYWVGFAAAILVTAVLGAAIEILLLRRLRNNPMGALIVTIGVLLILQTGAAWFFGINSNLLVDAPVSGVLSLGGFNMPWHRIVVIAAAVLILTALTVILRTTKFGWALRAVAQDKDAANLQGISIGRISMSAMALSAALAGAAGSLMAPIVRISPFMGQPVIITAFIVIILGGIGSMEGAIVAAVIYSTFFTFVSVYFDTTIANVAGLCLMLAVLIVKPSGLMGKAQKV</sequence>
<keyword evidence="6 9" id="KW-1133">Transmembrane helix</keyword>
<feature type="transmembrane region" description="Helical" evidence="9">
    <location>
        <begin position="137"/>
        <end position="158"/>
    </location>
</feature>
<dbReference type="PANTHER" id="PTHR11795">
    <property type="entry name" value="BRANCHED-CHAIN AMINO ACID TRANSPORT SYSTEM PERMEASE PROTEIN LIVH"/>
    <property type="match status" value="1"/>
</dbReference>
<dbReference type="Pfam" id="PF02653">
    <property type="entry name" value="BPD_transp_2"/>
    <property type="match status" value="1"/>
</dbReference>
<comment type="similarity">
    <text evidence="8">Belongs to the binding-protein-dependent transport system permease family. LivHM subfamily.</text>
</comment>
<keyword evidence="5" id="KW-0029">Amino-acid transport</keyword>
<dbReference type="EMBL" id="CAKXZT010000166">
    <property type="protein sequence ID" value="CAH2408341.1"/>
    <property type="molecule type" value="Genomic_DNA"/>
</dbReference>
<evidence type="ECO:0000256" key="9">
    <source>
        <dbReference type="SAM" id="Phobius"/>
    </source>
</evidence>
<feature type="transmembrane region" description="Helical" evidence="9">
    <location>
        <begin position="12"/>
        <end position="30"/>
    </location>
</feature>
<evidence type="ECO:0000256" key="6">
    <source>
        <dbReference type="ARBA" id="ARBA00022989"/>
    </source>
</evidence>
<feature type="transmembrane region" description="Helical" evidence="9">
    <location>
        <begin position="191"/>
        <end position="210"/>
    </location>
</feature>
<dbReference type="Proteomes" id="UP001153050">
    <property type="component" value="Unassembled WGS sequence"/>
</dbReference>
<name>A0ABM9EG57_9HYPH</name>
<keyword evidence="7 9" id="KW-0472">Membrane</keyword>
<organism evidence="10 11">
    <name type="scientific">Mesorhizobium escarrei</name>
    <dbReference type="NCBI Taxonomy" id="666018"/>
    <lineage>
        <taxon>Bacteria</taxon>
        <taxon>Pseudomonadati</taxon>
        <taxon>Pseudomonadota</taxon>
        <taxon>Alphaproteobacteria</taxon>
        <taxon>Hyphomicrobiales</taxon>
        <taxon>Phyllobacteriaceae</taxon>
        <taxon>Mesorhizobium</taxon>
    </lineage>
</organism>
<evidence type="ECO:0000256" key="4">
    <source>
        <dbReference type="ARBA" id="ARBA00022692"/>
    </source>
</evidence>
<reference evidence="10 11" key="1">
    <citation type="submission" date="2022-03" db="EMBL/GenBank/DDBJ databases">
        <authorList>
            <person name="Brunel B."/>
        </authorList>
    </citation>
    <scope>NUCLEOTIDE SEQUENCE [LARGE SCALE GENOMIC DNA]</scope>
    <source>
        <strain evidence="10">STM5069sample</strain>
    </source>
</reference>
<comment type="subcellular location">
    <subcellularLocation>
        <location evidence="1">Cell membrane</location>
        <topology evidence="1">Multi-pass membrane protein</topology>
    </subcellularLocation>
</comment>
<feature type="transmembrane region" description="Helical" evidence="9">
    <location>
        <begin position="95"/>
        <end position="117"/>
    </location>
</feature>
<gene>
    <name evidence="10" type="ORF">MES5069_680046</name>
</gene>
<dbReference type="RefSeq" id="WP_254021611.1">
    <property type="nucleotide sequence ID" value="NZ_CAKXZT010000166.1"/>
</dbReference>
<evidence type="ECO:0000256" key="1">
    <source>
        <dbReference type="ARBA" id="ARBA00004651"/>
    </source>
</evidence>
<accession>A0ABM9EG57</accession>
<keyword evidence="3" id="KW-1003">Cell membrane</keyword>
<evidence type="ECO:0000313" key="10">
    <source>
        <dbReference type="EMBL" id="CAH2408341.1"/>
    </source>
</evidence>
<protein>
    <recommendedName>
        <fullName evidence="12">Branched-chain amino acid ABC transporter permease</fullName>
    </recommendedName>
</protein>
<evidence type="ECO:0000256" key="8">
    <source>
        <dbReference type="ARBA" id="ARBA00037998"/>
    </source>
</evidence>
<keyword evidence="2" id="KW-0813">Transport</keyword>
<dbReference type="PANTHER" id="PTHR11795:SF452">
    <property type="entry name" value="ABC TRANSPORTER PERMEASE PROTEIN"/>
    <property type="match status" value="1"/>
</dbReference>
<evidence type="ECO:0000256" key="7">
    <source>
        <dbReference type="ARBA" id="ARBA00023136"/>
    </source>
</evidence>
<dbReference type="InterPro" id="IPR001851">
    <property type="entry name" value="ABC_transp_permease"/>
</dbReference>
<keyword evidence="4 9" id="KW-0812">Transmembrane</keyword>
<dbReference type="InterPro" id="IPR052157">
    <property type="entry name" value="BCAA_transport_permease"/>
</dbReference>
<keyword evidence="11" id="KW-1185">Reference proteome</keyword>
<evidence type="ECO:0000256" key="2">
    <source>
        <dbReference type="ARBA" id="ARBA00022448"/>
    </source>
</evidence>
<feature type="transmembrane region" description="Helical" evidence="9">
    <location>
        <begin position="263"/>
        <end position="283"/>
    </location>
</feature>
<comment type="caution">
    <text evidence="10">The sequence shown here is derived from an EMBL/GenBank/DDBJ whole genome shotgun (WGS) entry which is preliminary data.</text>
</comment>
<dbReference type="CDD" id="cd06582">
    <property type="entry name" value="TM_PBP1_LivH_like"/>
    <property type="match status" value="1"/>
</dbReference>